<dbReference type="InterPro" id="IPR007627">
    <property type="entry name" value="RNA_pol_sigma70_r2"/>
</dbReference>
<evidence type="ECO:0000313" key="7">
    <source>
        <dbReference type="Proteomes" id="UP001611075"/>
    </source>
</evidence>
<dbReference type="EMBL" id="JBIRPU010000038">
    <property type="protein sequence ID" value="MFI0796952.1"/>
    <property type="molecule type" value="Genomic_DNA"/>
</dbReference>
<dbReference type="Gene3D" id="1.10.10.10">
    <property type="entry name" value="Winged helix-like DNA-binding domain superfamily/Winged helix DNA-binding domain"/>
    <property type="match status" value="1"/>
</dbReference>
<name>A0ABW7STB5_9ACTN</name>
<dbReference type="InterPro" id="IPR013324">
    <property type="entry name" value="RNA_pol_sigma_r3/r4-like"/>
</dbReference>
<evidence type="ECO:0000256" key="2">
    <source>
        <dbReference type="ARBA" id="ARBA00023015"/>
    </source>
</evidence>
<protein>
    <submittedName>
        <fullName evidence="6">RNA polymerase sigma factor</fullName>
    </submittedName>
</protein>
<dbReference type="NCBIfam" id="TIGR02937">
    <property type="entry name" value="sigma70-ECF"/>
    <property type="match status" value="1"/>
</dbReference>
<dbReference type="SUPFAM" id="SSF88659">
    <property type="entry name" value="Sigma3 and sigma4 domains of RNA polymerase sigma factors"/>
    <property type="match status" value="1"/>
</dbReference>
<dbReference type="Pfam" id="PF04542">
    <property type="entry name" value="Sigma70_r2"/>
    <property type="match status" value="1"/>
</dbReference>
<evidence type="ECO:0000256" key="4">
    <source>
        <dbReference type="ARBA" id="ARBA00023163"/>
    </source>
</evidence>
<dbReference type="SUPFAM" id="SSF88946">
    <property type="entry name" value="Sigma2 domain of RNA polymerase sigma factors"/>
    <property type="match status" value="1"/>
</dbReference>
<gene>
    <name evidence="6" type="ORF">ACH4OY_30350</name>
</gene>
<proteinExistence type="inferred from homology"/>
<keyword evidence="7" id="KW-1185">Reference proteome</keyword>
<evidence type="ECO:0000313" key="6">
    <source>
        <dbReference type="EMBL" id="MFI0796952.1"/>
    </source>
</evidence>
<feature type="domain" description="RNA polymerase sigma-70 region 2" evidence="5">
    <location>
        <begin position="28"/>
        <end position="99"/>
    </location>
</feature>
<dbReference type="InterPro" id="IPR014284">
    <property type="entry name" value="RNA_pol_sigma-70_dom"/>
</dbReference>
<keyword evidence="3" id="KW-0731">Sigma factor</keyword>
<organism evidence="6 7">
    <name type="scientific">Micromonospora rubida</name>
    <dbReference type="NCBI Taxonomy" id="2697657"/>
    <lineage>
        <taxon>Bacteria</taxon>
        <taxon>Bacillati</taxon>
        <taxon>Actinomycetota</taxon>
        <taxon>Actinomycetes</taxon>
        <taxon>Micromonosporales</taxon>
        <taxon>Micromonosporaceae</taxon>
        <taxon>Micromonospora</taxon>
    </lineage>
</organism>
<dbReference type="Proteomes" id="UP001611075">
    <property type="component" value="Unassembled WGS sequence"/>
</dbReference>
<dbReference type="InterPro" id="IPR039425">
    <property type="entry name" value="RNA_pol_sigma-70-like"/>
</dbReference>
<sequence>MRPGGDEYDEHALIERARAGDLDAFGSLYDRYRVRLTLMVVRWLAPVTSYEVAEDLACDALLCAYRSLHQYDAALASFWTWLNYVAMSVVSNHKRSKRRKPEVPAGFLHEYVFDRPGAVESAEAAVLRGLDSERVVGVLRSLTSPGGVVLALRFMEGFTQKETGALLGLTAKQVERRQMLASAEAVVQLAAMRPGRSDEAS</sequence>
<evidence type="ECO:0000256" key="3">
    <source>
        <dbReference type="ARBA" id="ARBA00023082"/>
    </source>
</evidence>
<comment type="caution">
    <text evidence="6">The sequence shown here is derived from an EMBL/GenBank/DDBJ whole genome shotgun (WGS) entry which is preliminary data.</text>
</comment>
<accession>A0ABW7STB5</accession>
<evidence type="ECO:0000259" key="5">
    <source>
        <dbReference type="Pfam" id="PF04542"/>
    </source>
</evidence>
<dbReference type="InterPro" id="IPR036388">
    <property type="entry name" value="WH-like_DNA-bd_sf"/>
</dbReference>
<dbReference type="PANTHER" id="PTHR43133:SF57">
    <property type="entry name" value="RNA POLYMERASE SIGMA-70 FACTOR"/>
    <property type="match status" value="1"/>
</dbReference>
<keyword evidence="4" id="KW-0804">Transcription</keyword>
<evidence type="ECO:0000256" key="1">
    <source>
        <dbReference type="ARBA" id="ARBA00010641"/>
    </source>
</evidence>
<dbReference type="PANTHER" id="PTHR43133">
    <property type="entry name" value="RNA POLYMERASE ECF-TYPE SIGMA FACTO"/>
    <property type="match status" value="1"/>
</dbReference>
<comment type="similarity">
    <text evidence="1">Belongs to the sigma-70 factor family. ECF subfamily.</text>
</comment>
<keyword evidence="2" id="KW-0805">Transcription regulation</keyword>
<dbReference type="InterPro" id="IPR013325">
    <property type="entry name" value="RNA_pol_sigma_r2"/>
</dbReference>
<reference evidence="6 7" key="1">
    <citation type="submission" date="2024-10" db="EMBL/GenBank/DDBJ databases">
        <title>The Natural Products Discovery Center: Release of the First 8490 Sequenced Strains for Exploring Actinobacteria Biosynthetic Diversity.</title>
        <authorList>
            <person name="Kalkreuter E."/>
            <person name="Kautsar S.A."/>
            <person name="Yang D."/>
            <person name="Bader C.D."/>
            <person name="Teijaro C.N."/>
            <person name="Fluegel L."/>
            <person name="Davis C.M."/>
            <person name="Simpson J.R."/>
            <person name="Lauterbach L."/>
            <person name="Steele A.D."/>
            <person name="Gui C."/>
            <person name="Meng S."/>
            <person name="Li G."/>
            <person name="Viehrig K."/>
            <person name="Ye F."/>
            <person name="Su P."/>
            <person name="Kiefer A.F."/>
            <person name="Nichols A."/>
            <person name="Cepeda A.J."/>
            <person name="Yan W."/>
            <person name="Fan B."/>
            <person name="Jiang Y."/>
            <person name="Adhikari A."/>
            <person name="Zheng C.-J."/>
            <person name="Schuster L."/>
            <person name="Cowan T.M."/>
            <person name="Smanski M.J."/>
            <person name="Chevrette M.G."/>
            <person name="De Carvalho L.P.S."/>
            <person name="Shen B."/>
        </authorList>
    </citation>
    <scope>NUCLEOTIDE SEQUENCE [LARGE SCALE GENOMIC DNA]</scope>
    <source>
        <strain evidence="6 7">NPDC021253</strain>
    </source>
</reference>
<dbReference type="RefSeq" id="WP_396685527.1">
    <property type="nucleotide sequence ID" value="NZ_JBIRPU010000038.1"/>
</dbReference>
<dbReference type="Gene3D" id="1.10.1740.10">
    <property type="match status" value="1"/>
</dbReference>